<keyword evidence="2" id="KW-1185">Reference proteome</keyword>
<reference evidence="1 2" key="1">
    <citation type="submission" date="2023-03" db="EMBL/GenBank/DDBJ databases">
        <authorList>
            <person name="Pearce D."/>
        </authorList>
    </citation>
    <scope>NUCLEOTIDE SEQUENCE [LARGE SCALE GENOMIC DNA]</scope>
    <source>
        <strain evidence="1">Msz</strain>
    </source>
</reference>
<sequence length="66" mass="7849">MTAPRFVLFIAVGSKIRIKWQESYLNGIRQVFFEVPYVDYNFRVTFYGRLANVLRRFVPIPSASFR</sequence>
<accession>A0ABM9I826</accession>
<dbReference type="EMBL" id="OX458333">
    <property type="protein sequence ID" value="CAI8952438.1"/>
    <property type="molecule type" value="Genomic_DNA"/>
</dbReference>
<dbReference type="Proteomes" id="UP001162030">
    <property type="component" value="Chromosome"/>
</dbReference>
<proteinExistence type="predicted"/>
<protein>
    <submittedName>
        <fullName evidence="1">Uncharacterized protein</fullName>
    </submittedName>
</protein>
<evidence type="ECO:0000313" key="2">
    <source>
        <dbReference type="Proteomes" id="UP001162030"/>
    </source>
</evidence>
<organism evidence="1 2">
    <name type="scientific">Methylocaldum szegediense</name>
    <dbReference type="NCBI Taxonomy" id="73780"/>
    <lineage>
        <taxon>Bacteria</taxon>
        <taxon>Pseudomonadati</taxon>
        <taxon>Pseudomonadota</taxon>
        <taxon>Gammaproteobacteria</taxon>
        <taxon>Methylococcales</taxon>
        <taxon>Methylococcaceae</taxon>
        <taxon>Methylocaldum</taxon>
    </lineage>
</organism>
<evidence type="ECO:0000313" key="1">
    <source>
        <dbReference type="EMBL" id="CAI8952438.1"/>
    </source>
</evidence>
<name>A0ABM9I826_9GAMM</name>
<gene>
    <name evidence="1" type="ORF">MSZNOR_4480</name>
</gene>